<feature type="region of interest" description="Disordered" evidence="1">
    <location>
        <begin position="1"/>
        <end position="22"/>
    </location>
</feature>
<dbReference type="AlphaFoldDB" id="W6M3U6"/>
<proteinExistence type="predicted"/>
<organism evidence="2 3">
    <name type="scientific">Candidatus Competibacter denitrificans Run_A_D11</name>
    <dbReference type="NCBI Taxonomy" id="1400863"/>
    <lineage>
        <taxon>Bacteria</taxon>
        <taxon>Pseudomonadati</taxon>
        <taxon>Pseudomonadota</taxon>
        <taxon>Gammaproteobacteria</taxon>
        <taxon>Candidatus Competibacteraceae</taxon>
        <taxon>Candidatus Competibacter</taxon>
    </lineage>
</organism>
<feature type="compositionally biased region" description="Polar residues" evidence="1">
    <location>
        <begin position="11"/>
        <end position="22"/>
    </location>
</feature>
<sequence length="63" mass="6990">MKRGRAKHGQQLGSPQPVQGDFTQQVWPELRAAANAMRVIQHGTLQNSNPLALTEVLEIADRE</sequence>
<evidence type="ECO:0000313" key="2">
    <source>
        <dbReference type="EMBL" id="CDI02441.1"/>
    </source>
</evidence>
<comment type="caution">
    <text evidence="2">The sequence shown here is derived from an EMBL/GenBank/DDBJ whole genome shotgun (WGS) entry which is preliminary data.</text>
</comment>
<protein>
    <submittedName>
        <fullName evidence="2">Uncharacterized protein</fullName>
    </submittedName>
</protein>
<evidence type="ECO:0000256" key="1">
    <source>
        <dbReference type="SAM" id="MobiDB-lite"/>
    </source>
</evidence>
<gene>
    <name evidence="2" type="ORF">BN873_300062</name>
</gene>
<dbReference type="Proteomes" id="UP000035760">
    <property type="component" value="Unassembled WGS sequence"/>
</dbReference>
<reference evidence="2" key="1">
    <citation type="submission" date="2013-07" db="EMBL/GenBank/DDBJ databases">
        <authorList>
            <person name="McIlroy S."/>
        </authorList>
    </citation>
    <scope>NUCLEOTIDE SEQUENCE [LARGE SCALE GENOMIC DNA]</scope>
    <source>
        <strain evidence="2">Run_A_D11</strain>
    </source>
</reference>
<reference evidence="2" key="2">
    <citation type="submission" date="2014-03" db="EMBL/GenBank/DDBJ databases">
        <title>Candidatus Competibacter-lineage genomes retrieved from metagenomes reveal functional metabolic diversity.</title>
        <authorList>
            <person name="McIlroy S.J."/>
            <person name="Albertsen M."/>
            <person name="Andresen E.K."/>
            <person name="Saunders A.M."/>
            <person name="Kristiansen R."/>
            <person name="Stokholm-Bjerregaard M."/>
            <person name="Nielsen K.L."/>
            <person name="Nielsen P.H."/>
        </authorList>
    </citation>
    <scope>NUCLEOTIDE SEQUENCE</scope>
    <source>
        <strain evidence="2">Run_A_D11</strain>
    </source>
</reference>
<name>W6M3U6_9GAMM</name>
<keyword evidence="3" id="KW-1185">Reference proteome</keyword>
<accession>W6M3U6</accession>
<dbReference type="EMBL" id="CBTJ020000037">
    <property type="protein sequence ID" value="CDI02441.1"/>
    <property type="molecule type" value="Genomic_DNA"/>
</dbReference>
<evidence type="ECO:0000313" key="3">
    <source>
        <dbReference type="Proteomes" id="UP000035760"/>
    </source>
</evidence>